<keyword evidence="7" id="KW-0865">Zymogen</keyword>
<proteinExistence type="predicted"/>
<name>A0A3P9LLY4_ORYLA</name>
<feature type="binding site" evidence="10">
    <location>
        <position position="146"/>
    </location>
    <ligand>
        <name>Zn(2+)</name>
        <dbReference type="ChEBI" id="CHEBI:29105"/>
        <note>catalytic</note>
    </ligand>
</feature>
<evidence type="ECO:0000256" key="2">
    <source>
        <dbReference type="ARBA" id="ARBA00022723"/>
    </source>
</evidence>
<feature type="binding site" evidence="10">
    <location>
        <position position="152"/>
    </location>
    <ligand>
        <name>Zn(2+)</name>
        <dbReference type="ChEBI" id="CHEBI:29105"/>
        <note>catalytic</note>
    </ligand>
</feature>
<comment type="cofactor">
    <cofactor evidence="10 11">
        <name>Zn(2+)</name>
        <dbReference type="ChEBI" id="CHEBI:29105"/>
    </cofactor>
    <text evidence="10 11">Binds 1 zinc ion per subunit.</text>
</comment>
<dbReference type="Pfam" id="PF01400">
    <property type="entry name" value="Astacin"/>
    <property type="match status" value="1"/>
</dbReference>
<feature type="domain" description="Peptidase M12A" evidence="12">
    <location>
        <begin position="37"/>
        <end position="246"/>
    </location>
</feature>
<sequence>MAFVFTLDIKSWMAENFLQPNQDKTEVLVINSEGKREIVLSKELQNFSVCEKPGCYFDSEMNFIPQIKNITKTRFYHLKDIASALDQFRLKSCIDFKPRDAEVSYISIQKLDGCYSYIGRQIANGQNLSISSGCDTKATVEHEILHALGFYHEQSRYDRDDYVTIVRDNILQGKEHNFKKVGNNVRTTHGTPYDYRSVMHYSKDDFTNGNGSTIITIDPKFQNVIGQRLEMSHYDVLELNQFLGCY</sequence>
<dbReference type="SUPFAM" id="SSF55486">
    <property type="entry name" value="Metalloproteases ('zincins'), catalytic domain"/>
    <property type="match status" value="1"/>
</dbReference>
<keyword evidence="2 10" id="KW-0479">Metal-binding</keyword>
<dbReference type="InterPro" id="IPR001506">
    <property type="entry name" value="Peptidase_M12A"/>
</dbReference>
<dbReference type="SMART" id="SM00235">
    <property type="entry name" value="ZnMc"/>
    <property type="match status" value="1"/>
</dbReference>
<dbReference type="FunFam" id="3.40.390.10:FF:000015">
    <property type="entry name" value="Meprin A subunit"/>
    <property type="match status" value="1"/>
</dbReference>
<reference evidence="13" key="3">
    <citation type="submission" date="2025-08" db="UniProtKB">
        <authorList>
            <consortium name="Ensembl"/>
        </authorList>
    </citation>
    <scope>IDENTIFICATION</scope>
    <source>
        <strain evidence="13">HNI</strain>
    </source>
</reference>
<protein>
    <recommendedName>
        <fullName evidence="11">Metalloendopeptidase</fullName>
        <ecNumber evidence="11">3.4.24.-</ecNumber>
    </recommendedName>
</protein>
<dbReference type="GO" id="GO:0008270">
    <property type="term" value="F:zinc ion binding"/>
    <property type="evidence" value="ECO:0007669"/>
    <property type="project" value="UniProtKB-UniRule"/>
</dbReference>
<organism evidence="13 14">
    <name type="scientific">Oryzias latipes</name>
    <name type="common">Japanese rice fish</name>
    <name type="synonym">Japanese killifish</name>
    <dbReference type="NCBI Taxonomy" id="8090"/>
    <lineage>
        <taxon>Eukaryota</taxon>
        <taxon>Metazoa</taxon>
        <taxon>Chordata</taxon>
        <taxon>Craniata</taxon>
        <taxon>Vertebrata</taxon>
        <taxon>Euteleostomi</taxon>
        <taxon>Actinopterygii</taxon>
        <taxon>Neopterygii</taxon>
        <taxon>Teleostei</taxon>
        <taxon>Neoteleostei</taxon>
        <taxon>Acanthomorphata</taxon>
        <taxon>Ovalentaria</taxon>
        <taxon>Atherinomorphae</taxon>
        <taxon>Beloniformes</taxon>
        <taxon>Adrianichthyidae</taxon>
        <taxon>Oryziinae</taxon>
        <taxon>Oryzias</taxon>
    </lineage>
</organism>
<keyword evidence="8" id="KW-1015">Disulfide bond</keyword>
<dbReference type="Ensembl" id="ENSORLT00020013862.1">
    <property type="protein sequence ID" value="ENSORLP00020021724.1"/>
    <property type="gene ID" value="ENSORLG00020000011.1"/>
</dbReference>
<dbReference type="PANTHER" id="PTHR10127:SF903">
    <property type="entry name" value="MEPRIN A SUBUNIT"/>
    <property type="match status" value="1"/>
</dbReference>
<keyword evidence="5 10" id="KW-0862">Zinc</keyword>
<evidence type="ECO:0000256" key="11">
    <source>
        <dbReference type="RuleBase" id="RU361183"/>
    </source>
</evidence>
<dbReference type="InterPro" id="IPR024079">
    <property type="entry name" value="MetalloPept_cat_dom_sf"/>
</dbReference>
<keyword evidence="3" id="KW-0732">Signal</keyword>
<feature type="active site" evidence="10">
    <location>
        <position position="143"/>
    </location>
</feature>
<evidence type="ECO:0000259" key="12">
    <source>
        <dbReference type="PROSITE" id="PS51864"/>
    </source>
</evidence>
<dbReference type="Proteomes" id="UP000265180">
    <property type="component" value="Chromosome 16"/>
</dbReference>
<dbReference type="PROSITE" id="PS51864">
    <property type="entry name" value="ASTACIN"/>
    <property type="match status" value="1"/>
</dbReference>
<dbReference type="PRINTS" id="PR00480">
    <property type="entry name" value="ASTACIN"/>
</dbReference>
<dbReference type="CDD" id="cd04280">
    <property type="entry name" value="ZnMc_astacin_like"/>
    <property type="match status" value="1"/>
</dbReference>
<feature type="binding site" evidence="10">
    <location>
        <position position="142"/>
    </location>
    <ligand>
        <name>Zn(2+)</name>
        <dbReference type="ChEBI" id="CHEBI:29105"/>
        <note>catalytic</note>
    </ligand>
</feature>
<dbReference type="Gene3D" id="3.40.390.10">
    <property type="entry name" value="Collagenase (Catalytic Domain)"/>
    <property type="match status" value="1"/>
</dbReference>
<reference evidence="13 14" key="2">
    <citation type="submission" date="2017-04" db="EMBL/GenBank/DDBJ databases">
        <title>CpG methylation of centromeres and impact of large insertions on vertebrate speciation.</title>
        <authorList>
            <person name="Ichikawa K."/>
            <person name="Yoshimura J."/>
            <person name="Morishita S."/>
        </authorList>
    </citation>
    <scope>NUCLEOTIDE SEQUENCE</scope>
    <source>
        <strain evidence="13 14">HNI</strain>
    </source>
</reference>
<evidence type="ECO:0000313" key="14">
    <source>
        <dbReference type="Proteomes" id="UP000265180"/>
    </source>
</evidence>
<evidence type="ECO:0000256" key="7">
    <source>
        <dbReference type="ARBA" id="ARBA00023145"/>
    </source>
</evidence>
<dbReference type="AlphaFoldDB" id="A0A3P9LLY4"/>
<evidence type="ECO:0000256" key="9">
    <source>
        <dbReference type="ARBA" id="ARBA00023180"/>
    </source>
</evidence>
<evidence type="ECO:0000256" key="3">
    <source>
        <dbReference type="ARBA" id="ARBA00022729"/>
    </source>
</evidence>
<dbReference type="InterPro" id="IPR006026">
    <property type="entry name" value="Peptidase_Metallo"/>
</dbReference>
<evidence type="ECO:0000313" key="13">
    <source>
        <dbReference type="Ensembl" id="ENSORLP00020021724.1"/>
    </source>
</evidence>
<keyword evidence="4 10" id="KW-0378">Hydrolase</keyword>
<evidence type="ECO:0000256" key="1">
    <source>
        <dbReference type="ARBA" id="ARBA00022670"/>
    </source>
</evidence>
<evidence type="ECO:0000256" key="10">
    <source>
        <dbReference type="PROSITE-ProRule" id="PRU01211"/>
    </source>
</evidence>
<dbReference type="InterPro" id="IPR034035">
    <property type="entry name" value="Astacin-like_dom"/>
</dbReference>
<evidence type="ECO:0000256" key="5">
    <source>
        <dbReference type="ARBA" id="ARBA00022833"/>
    </source>
</evidence>
<reference key="1">
    <citation type="journal article" date="2007" name="Nature">
        <title>The medaka draft genome and insights into vertebrate genome evolution.</title>
        <authorList>
            <person name="Kasahara M."/>
            <person name="Naruse K."/>
            <person name="Sasaki S."/>
            <person name="Nakatani Y."/>
            <person name="Qu W."/>
            <person name="Ahsan B."/>
            <person name="Yamada T."/>
            <person name="Nagayasu Y."/>
            <person name="Doi K."/>
            <person name="Kasai Y."/>
            <person name="Jindo T."/>
            <person name="Kobayashi D."/>
            <person name="Shimada A."/>
            <person name="Toyoda A."/>
            <person name="Kuroki Y."/>
            <person name="Fujiyama A."/>
            <person name="Sasaki T."/>
            <person name="Shimizu A."/>
            <person name="Asakawa S."/>
            <person name="Shimizu N."/>
            <person name="Hashimoto S."/>
            <person name="Yang J."/>
            <person name="Lee Y."/>
            <person name="Matsushima K."/>
            <person name="Sugano S."/>
            <person name="Sakaizumi M."/>
            <person name="Narita T."/>
            <person name="Ohishi K."/>
            <person name="Haga S."/>
            <person name="Ohta F."/>
            <person name="Nomoto H."/>
            <person name="Nogata K."/>
            <person name="Morishita T."/>
            <person name="Endo T."/>
            <person name="Shin-I T."/>
            <person name="Takeda H."/>
            <person name="Morishita S."/>
            <person name="Kohara Y."/>
        </authorList>
    </citation>
    <scope>NUCLEOTIDE SEQUENCE [LARGE SCALE GENOMIC DNA]</scope>
    <source>
        <strain>Hd-rR</strain>
    </source>
</reference>
<accession>A0A3P9LLY4</accession>
<dbReference type="GO" id="GO:0004222">
    <property type="term" value="F:metalloendopeptidase activity"/>
    <property type="evidence" value="ECO:0007669"/>
    <property type="project" value="UniProtKB-UniRule"/>
</dbReference>
<evidence type="ECO:0000256" key="4">
    <source>
        <dbReference type="ARBA" id="ARBA00022801"/>
    </source>
</evidence>
<evidence type="ECO:0000256" key="6">
    <source>
        <dbReference type="ARBA" id="ARBA00023049"/>
    </source>
</evidence>
<dbReference type="PANTHER" id="PTHR10127">
    <property type="entry name" value="DISCOIDIN, CUB, EGF, LAMININ , AND ZINC METALLOPROTEASE DOMAIN CONTAINING"/>
    <property type="match status" value="1"/>
</dbReference>
<keyword evidence="1 10" id="KW-0645">Protease</keyword>
<reference evidence="13" key="4">
    <citation type="submission" date="2025-09" db="UniProtKB">
        <authorList>
            <consortium name="Ensembl"/>
        </authorList>
    </citation>
    <scope>IDENTIFICATION</scope>
    <source>
        <strain evidence="13">HNI</strain>
    </source>
</reference>
<comment type="caution">
    <text evidence="10">Lacks conserved residue(s) required for the propagation of feature annotation.</text>
</comment>
<dbReference type="EC" id="3.4.24.-" evidence="11"/>
<keyword evidence="9" id="KW-0325">Glycoprotein</keyword>
<dbReference type="GO" id="GO:0006508">
    <property type="term" value="P:proteolysis"/>
    <property type="evidence" value="ECO:0007669"/>
    <property type="project" value="UniProtKB-KW"/>
</dbReference>
<keyword evidence="6 10" id="KW-0482">Metalloprotease</keyword>
<evidence type="ECO:0000256" key="8">
    <source>
        <dbReference type="ARBA" id="ARBA00023157"/>
    </source>
</evidence>